<dbReference type="GO" id="GO:0016846">
    <property type="term" value="F:carbon-sulfur lyase activity"/>
    <property type="evidence" value="ECO:0007669"/>
    <property type="project" value="InterPro"/>
</dbReference>
<organism evidence="6 7">
    <name type="scientific">Amorphotheca resinae ATCC 22711</name>
    <dbReference type="NCBI Taxonomy" id="857342"/>
    <lineage>
        <taxon>Eukaryota</taxon>
        <taxon>Fungi</taxon>
        <taxon>Dikarya</taxon>
        <taxon>Ascomycota</taxon>
        <taxon>Pezizomycotina</taxon>
        <taxon>Leotiomycetes</taxon>
        <taxon>Helotiales</taxon>
        <taxon>Amorphothecaceae</taxon>
        <taxon>Amorphotheca</taxon>
    </lineage>
</organism>
<dbReference type="STRING" id="857342.A0A2T3B912"/>
<feature type="non-terminal residue" evidence="6">
    <location>
        <position position="169"/>
    </location>
</feature>
<dbReference type="Proteomes" id="UP000241818">
    <property type="component" value="Unassembled WGS sequence"/>
</dbReference>
<evidence type="ECO:0000256" key="3">
    <source>
        <dbReference type="ARBA" id="ARBA00022833"/>
    </source>
</evidence>
<evidence type="ECO:0000256" key="4">
    <source>
        <dbReference type="ARBA" id="ARBA00023239"/>
    </source>
</evidence>
<dbReference type="Pfam" id="PF04828">
    <property type="entry name" value="GFA"/>
    <property type="match status" value="1"/>
</dbReference>
<dbReference type="RefSeq" id="XP_024723363.1">
    <property type="nucleotide sequence ID" value="XM_024869518.1"/>
</dbReference>
<evidence type="ECO:0000259" key="5">
    <source>
        <dbReference type="PROSITE" id="PS51891"/>
    </source>
</evidence>
<dbReference type="PANTHER" id="PTHR33337">
    <property type="entry name" value="GFA DOMAIN-CONTAINING PROTEIN"/>
    <property type="match status" value="1"/>
</dbReference>
<dbReference type="AlphaFoldDB" id="A0A2T3B912"/>
<evidence type="ECO:0000313" key="7">
    <source>
        <dbReference type="Proteomes" id="UP000241818"/>
    </source>
</evidence>
<dbReference type="SUPFAM" id="SSF51316">
    <property type="entry name" value="Mss4-like"/>
    <property type="match status" value="1"/>
</dbReference>
<dbReference type="InterPro" id="IPR006913">
    <property type="entry name" value="CENP-V/GFA"/>
</dbReference>
<keyword evidence="3" id="KW-0862">Zinc</keyword>
<keyword evidence="7" id="KW-1185">Reference proteome</keyword>
<accession>A0A2T3B912</accession>
<sequence length="169" mass="19113">ETWKSQPPYKSHASFRALYSGRCHCGLVQYEISSAQPLDAKFCHCRTCQVLHGAPFQWAAIFQKPDVNFPHGTQNLKFYNSALQTETHELPCKVSCAYCRAPIMDEGRNMILLFPSLVRFAGEEERRRFGARCHMFYEQRVVDVPDGLPKWAGMSGASELIADSPPEAV</sequence>
<dbReference type="InterPro" id="IPR011057">
    <property type="entry name" value="Mss4-like_sf"/>
</dbReference>
<comment type="similarity">
    <text evidence="1">Belongs to the Gfa family.</text>
</comment>
<keyword evidence="2" id="KW-0479">Metal-binding</keyword>
<keyword evidence="4" id="KW-0456">Lyase</keyword>
<reference evidence="6 7" key="1">
    <citation type="journal article" date="2018" name="New Phytol.">
        <title>Comparative genomics and transcriptomics depict ericoid mycorrhizal fungi as versatile saprotrophs and plant mutualists.</title>
        <authorList>
            <person name="Martino E."/>
            <person name="Morin E."/>
            <person name="Grelet G.A."/>
            <person name="Kuo A."/>
            <person name="Kohler A."/>
            <person name="Daghino S."/>
            <person name="Barry K.W."/>
            <person name="Cichocki N."/>
            <person name="Clum A."/>
            <person name="Dockter R.B."/>
            <person name="Hainaut M."/>
            <person name="Kuo R.C."/>
            <person name="LaButti K."/>
            <person name="Lindahl B.D."/>
            <person name="Lindquist E.A."/>
            <person name="Lipzen A."/>
            <person name="Khouja H.R."/>
            <person name="Magnuson J."/>
            <person name="Murat C."/>
            <person name="Ohm R.A."/>
            <person name="Singer S.W."/>
            <person name="Spatafora J.W."/>
            <person name="Wang M."/>
            <person name="Veneault-Fourrey C."/>
            <person name="Henrissat B."/>
            <person name="Grigoriev I.V."/>
            <person name="Martin F.M."/>
            <person name="Perotto S."/>
        </authorList>
    </citation>
    <scope>NUCLEOTIDE SEQUENCE [LARGE SCALE GENOMIC DNA]</scope>
    <source>
        <strain evidence="6 7">ATCC 22711</strain>
    </source>
</reference>
<evidence type="ECO:0000256" key="1">
    <source>
        <dbReference type="ARBA" id="ARBA00005495"/>
    </source>
</evidence>
<name>A0A2T3B912_AMORE</name>
<feature type="domain" description="CENP-V/GFA" evidence="5">
    <location>
        <begin position="19"/>
        <end position="138"/>
    </location>
</feature>
<feature type="non-terminal residue" evidence="6">
    <location>
        <position position="1"/>
    </location>
</feature>
<gene>
    <name evidence="6" type="ORF">M430DRAFT_71846</name>
</gene>
<evidence type="ECO:0000256" key="2">
    <source>
        <dbReference type="ARBA" id="ARBA00022723"/>
    </source>
</evidence>
<dbReference type="GO" id="GO:0046872">
    <property type="term" value="F:metal ion binding"/>
    <property type="evidence" value="ECO:0007669"/>
    <property type="project" value="UniProtKB-KW"/>
</dbReference>
<dbReference type="InParanoid" id="A0A2T3B912"/>
<dbReference type="PROSITE" id="PS51891">
    <property type="entry name" value="CENP_V_GFA"/>
    <property type="match status" value="1"/>
</dbReference>
<dbReference type="Gene3D" id="3.90.1590.10">
    <property type="entry name" value="glutathione-dependent formaldehyde- activating enzyme (gfa)"/>
    <property type="match status" value="1"/>
</dbReference>
<protein>
    <recommendedName>
        <fullName evidence="5">CENP-V/GFA domain-containing protein</fullName>
    </recommendedName>
</protein>
<evidence type="ECO:0000313" key="6">
    <source>
        <dbReference type="EMBL" id="PSS23317.1"/>
    </source>
</evidence>
<dbReference type="OrthoDB" id="9970124at2759"/>
<dbReference type="EMBL" id="KZ679008">
    <property type="protein sequence ID" value="PSS23317.1"/>
    <property type="molecule type" value="Genomic_DNA"/>
</dbReference>
<dbReference type="GeneID" id="36577599"/>
<dbReference type="PANTHER" id="PTHR33337:SF40">
    <property type="entry name" value="CENP-V_GFA DOMAIN-CONTAINING PROTEIN-RELATED"/>
    <property type="match status" value="1"/>
</dbReference>
<proteinExistence type="inferred from homology"/>